<dbReference type="SUPFAM" id="SSF103506">
    <property type="entry name" value="Mitochondrial carrier"/>
    <property type="match status" value="1"/>
</dbReference>
<dbReference type="Pfam" id="PF00153">
    <property type="entry name" value="Mito_carr"/>
    <property type="match status" value="3"/>
</dbReference>
<dbReference type="Proteomes" id="UP001054902">
    <property type="component" value="Unassembled WGS sequence"/>
</dbReference>
<evidence type="ECO:0000256" key="6">
    <source>
        <dbReference type="ARBA" id="ARBA00022989"/>
    </source>
</evidence>
<evidence type="ECO:0000256" key="5">
    <source>
        <dbReference type="ARBA" id="ARBA00022737"/>
    </source>
</evidence>
<comment type="similarity">
    <text evidence="2 9">Belongs to the mitochondrial carrier (TC 2.A.29) family.</text>
</comment>
<keyword evidence="13" id="KW-1185">Reference proteome</keyword>
<feature type="repeat" description="Solcar" evidence="8">
    <location>
        <begin position="38"/>
        <end position="122"/>
    </location>
</feature>
<proteinExistence type="inferred from homology"/>
<keyword evidence="3 9" id="KW-0813">Transport</keyword>
<feature type="signal peptide" evidence="11">
    <location>
        <begin position="1"/>
        <end position="24"/>
    </location>
</feature>
<feature type="repeat" description="Solcar" evidence="8">
    <location>
        <begin position="134"/>
        <end position="213"/>
    </location>
</feature>
<protein>
    <submittedName>
        <fullName evidence="12">Mitochondrial carrier</fullName>
    </submittedName>
</protein>
<comment type="caution">
    <text evidence="12">The sequence shown here is derived from an EMBL/GenBank/DDBJ whole genome shotgun (WGS) entry which is preliminary data.</text>
</comment>
<feature type="transmembrane region" description="Helical" evidence="10">
    <location>
        <begin position="135"/>
        <end position="157"/>
    </location>
</feature>
<evidence type="ECO:0000256" key="3">
    <source>
        <dbReference type="ARBA" id="ARBA00022448"/>
    </source>
</evidence>
<keyword evidence="5" id="KW-0677">Repeat</keyword>
<dbReference type="AlphaFoldDB" id="A0AAD3H4U2"/>
<dbReference type="PROSITE" id="PS50920">
    <property type="entry name" value="SOLCAR"/>
    <property type="match status" value="3"/>
</dbReference>
<keyword evidence="7 8" id="KW-0472">Membrane</keyword>
<evidence type="ECO:0000313" key="13">
    <source>
        <dbReference type="Proteomes" id="UP001054902"/>
    </source>
</evidence>
<evidence type="ECO:0000256" key="7">
    <source>
        <dbReference type="ARBA" id="ARBA00023136"/>
    </source>
</evidence>
<dbReference type="InterPro" id="IPR018108">
    <property type="entry name" value="MCP_transmembrane"/>
</dbReference>
<sequence length="369" mass="39659">MMKNYLHVVFALAVLLGNANTISAKKSVEVAAPTTRTLSNGEMAAAGAAATVFGVTIMHPVDTIKTLQQSTEGAGLNMIQASQKILKDGGIPAMYSGLGPYVTSDGMAGAFKFATYEVLKKLIKEKVPEEHQGKAIFVAAAAAFLASSVVLVPGELLKQRLQMGQIASVRSGIPQIFKNEGILGFYAGYSGVCLRDVPYTMLELGIYDNFKSMYLKLKNRTESNQWDELLAAAISGGITGLMTAPLDNIKTKLMVDTGYNGFFDCLSKTVKNGGMPALFAGSAARVAWLMPFTAIYLPVYEIIKRRMEIMPAKDASSKALMMKGGFISEAKKDVISQLNIFARGGAKRDVSSIKSFQMDSQRFAGSSCF</sequence>
<feature type="chain" id="PRO_5042034180" evidence="11">
    <location>
        <begin position="25"/>
        <end position="369"/>
    </location>
</feature>
<keyword evidence="4 8" id="KW-0812">Transmembrane</keyword>
<accession>A0AAD3H4U2</accession>
<evidence type="ECO:0000256" key="10">
    <source>
        <dbReference type="SAM" id="Phobius"/>
    </source>
</evidence>
<name>A0AAD3H4U2_9STRA</name>
<dbReference type="PANTHER" id="PTHR45667">
    <property type="entry name" value="S-ADENOSYLMETHIONINE MITOCHONDRIAL CARRIER PROTEIN"/>
    <property type="match status" value="1"/>
</dbReference>
<evidence type="ECO:0000256" key="4">
    <source>
        <dbReference type="ARBA" id="ARBA00022692"/>
    </source>
</evidence>
<feature type="transmembrane region" description="Helical" evidence="10">
    <location>
        <begin position="226"/>
        <end position="246"/>
    </location>
</feature>
<reference evidence="12 13" key="1">
    <citation type="journal article" date="2021" name="Sci. Rep.">
        <title>The genome of the diatom Chaetoceros tenuissimus carries an ancient integrated fragment of an extant virus.</title>
        <authorList>
            <person name="Hongo Y."/>
            <person name="Kimura K."/>
            <person name="Takaki Y."/>
            <person name="Yoshida Y."/>
            <person name="Baba S."/>
            <person name="Kobayashi G."/>
            <person name="Nagasaki K."/>
            <person name="Hano T."/>
            <person name="Tomaru Y."/>
        </authorList>
    </citation>
    <scope>NUCLEOTIDE SEQUENCE [LARGE SCALE GENOMIC DNA]</scope>
    <source>
        <strain evidence="12 13">NIES-3715</strain>
    </source>
</reference>
<dbReference type="EMBL" id="BLLK01000040">
    <property type="protein sequence ID" value="GFH50642.1"/>
    <property type="molecule type" value="Genomic_DNA"/>
</dbReference>
<gene>
    <name evidence="12" type="ORF">CTEN210_07118</name>
</gene>
<feature type="repeat" description="Solcar" evidence="8">
    <location>
        <begin position="223"/>
        <end position="306"/>
    </location>
</feature>
<comment type="subcellular location">
    <subcellularLocation>
        <location evidence="1">Membrane</location>
        <topology evidence="1">Multi-pass membrane protein</topology>
    </subcellularLocation>
</comment>
<feature type="transmembrane region" description="Helical" evidence="10">
    <location>
        <begin position="277"/>
        <end position="300"/>
    </location>
</feature>
<evidence type="ECO:0000256" key="8">
    <source>
        <dbReference type="PROSITE-ProRule" id="PRU00282"/>
    </source>
</evidence>
<dbReference type="GO" id="GO:0016020">
    <property type="term" value="C:membrane"/>
    <property type="evidence" value="ECO:0007669"/>
    <property type="project" value="UniProtKB-SubCell"/>
</dbReference>
<keyword evidence="11" id="KW-0732">Signal</keyword>
<evidence type="ECO:0000313" key="12">
    <source>
        <dbReference type="EMBL" id="GFH50642.1"/>
    </source>
</evidence>
<organism evidence="12 13">
    <name type="scientific">Chaetoceros tenuissimus</name>
    <dbReference type="NCBI Taxonomy" id="426638"/>
    <lineage>
        <taxon>Eukaryota</taxon>
        <taxon>Sar</taxon>
        <taxon>Stramenopiles</taxon>
        <taxon>Ochrophyta</taxon>
        <taxon>Bacillariophyta</taxon>
        <taxon>Coscinodiscophyceae</taxon>
        <taxon>Chaetocerotophycidae</taxon>
        <taxon>Chaetocerotales</taxon>
        <taxon>Chaetocerotaceae</taxon>
        <taxon>Chaetoceros</taxon>
    </lineage>
</organism>
<keyword evidence="6 10" id="KW-1133">Transmembrane helix</keyword>
<evidence type="ECO:0000256" key="1">
    <source>
        <dbReference type="ARBA" id="ARBA00004141"/>
    </source>
</evidence>
<evidence type="ECO:0000256" key="9">
    <source>
        <dbReference type="RuleBase" id="RU000488"/>
    </source>
</evidence>
<dbReference type="InterPro" id="IPR023395">
    <property type="entry name" value="MCP_dom_sf"/>
</dbReference>
<evidence type="ECO:0000256" key="2">
    <source>
        <dbReference type="ARBA" id="ARBA00006375"/>
    </source>
</evidence>
<evidence type="ECO:0000256" key="11">
    <source>
        <dbReference type="SAM" id="SignalP"/>
    </source>
</evidence>
<dbReference type="Gene3D" id="1.50.40.10">
    <property type="entry name" value="Mitochondrial carrier domain"/>
    <property type="match status" value="2"/>
</dbReference>